<dbReference type="Proteomes" id="UP000502823">
    <property type="component" value="Unassembled WGS sequence"/>
</dbReference>
<keyword evidence="1" id="KW-1133">Transmembrane helix</keyword>
<comment type="caution">
    <text evidence="2">The sequence shown here is derived from an EMBL/GenBank/DDBJ whole genome shotgun (WGS) entry which is preliminary data.</text>
</comment>
<reference evidence="3" key="1">
    <citation type="submission" date="2020-01" db="EMBL/GenBank/DDBJ databases">
        <title>Draft genome sequence of the Termite Coptotermes fromosanus.</title>
        <authorList>
            <person name="Itakura S."/>
            <person name="Yosikawa Y."/>
            <person name="Umezawa K."/>
        </authorList>
    </citation>
    <scope>NUCLEOTIDE SEQUENCE [LARGE SCALE GENOMIC DNA]</scope>
</reference>
<keyword evidence="1" id="KW-0812">Transmembrane</keyword>
<protein>
    <submittedName>
        <fullName evidence="2">Uncharacterized protein</fullName>
    </submittedName>
</protein>
<evidence type="ECO:0000313" key="2">
    <source>
        <dbReference type="EMBL" id="GFG32514.1"/>
    </source>
</evidence>
<keyword evidence="3" id="KW-1185">Reference proteome</keyword>
<proteinExistence type="predicted"/>
<accession>A0A6L2PJB8</accession>
<dbReference type="EMBL" id="BLKM01008101">
    <property type="protein sequence ID" value="GFG32514.1"/>
    <property type="molecule type" value="Genomic_DNA"/>
</dbReference>
<dbReference type="AlphaFoldDB" id="A0A6L2PJB8"/>
<dbReference type="InParanoid" id="A0A6L2PJB8"/>
<evidence type="ECO:0000256" key="1">
    <source>
        <dbReference type="SAM" id="Phobius"/>
    </source>
</evidence>
<feature type="transmembrane region" description="Helical" evidence="1">
    <location>
        <begin position="25"/>
        <end position="43"/>
    </location>
</feature>
<sequence>MGRRIVVDEDCTYDVMSEAEVPEGGWGWIAAFGLALMFLVRTVKMGVLGTDISHCHVIIFYVTLRSLQ</sequence>
<keyword evidence="1" id="KW-0472">Membrane</keyword>
<gene>
    <name evidence="2" type="ORF">Cfor_06237</name>
</gene>
<organism evidence="2 3">
    <name type="scientific">Coptotermes formosanus</name>
    <name type="common">Formosan subterranean termite</name>
    <dbReference type="NCBI Taxonomy" id="36987"/>
    <lineage>
        <taxon>Eukaryota</taxon>
        <taxon>Metazoa</taxon>
        <taxon>Ecdysozoa</taxon>
        <taxon>Arthropoda</taxon>
        <taxon>Hexapoda</taxon>
        <taxon>Insecta</taxon>
        <taxon>Pterygota</taxon>
        <taxon>Neoptera</taxon>
        <taxon>Polyneoptera</taxon>
        <taxon>Dictyoptera</taxon>
        <taxon>Blattodea</taxon>
        <taxon>Blattoidea</taxon>
        <taxon>Termitoidae</taxon>
        <taxon>Rhinotermitidae</taxon>
        <taxon>Coptotermes</taxon>
    </lineage>
</organism>
<evidence type="ECO:0000313" key="3">
    <source>
        <dbReference type="Proteomes" id="UP000502823"/>
    </source>
</evidence>
<dbReference type="OrthoDB" id="6499973at2759"/>
<name>A0A6L2PJB8_COPFO</name>